<feature type="compositionally biased region" description="Acidic residues" evidence="1">
    <location>
        <begin position="1"/>
        <end position="10"/>
    </location>
</feature>
<evidence type="ECO:0000313" key="3">
    <source>
        <dbReference type="Proteomes" id="UP001281614"/>
    </source>
</evidence>
<dbReference type="GO" id="GO:0016301">
    <property type="term" value="F:kinase activity"/>
    <property type="evidence" value="ECO:0007669"/>
    <property type="project" value="UniProtKB-KW"/>
</dbReference>
<dbReference type="AlphaFoldDB" id="A0AAD9YPL2"/>
<dbReference type="Proteomes" id="UP001281614">
    <property type="component" value="Unassembled WGS sequence"/>
</dbReference>
<keyword evidence="3" id="KW-1185">Reference proteome</keyword>
<name>A0AAD9YPL2_COLKA</name>
<evidence type="ECO:0000256" key="1">
    <source>
        <dbReference type="SAM" id="MobiDB-lite"/>
    </source>
</evidence>
<organism evidence="2 3">
    <name type="scientific">Colletotrichum kahawae</name>
    <name type="common">Coffee berry disease fungus</name>
    <dbReference type="NCBI Taxonomy" id="34407"/>
    <lineage>
        <taxon>Eukaryota</taxon>
        <taxon>Fungi</taxon>
        <taxon>Dikarya</taxon>
        <taxon>Ascomycota</taxon>
        <taxon>Pezizomycotina</taxon>
        <taxon>Sordariomycetes</taxon>
        <taxon>Hypocreomycetidae</taxon>
        <taxon>Glomerellales</taxon>
        <taxon>Glomerellaceae</taxon>
        <taxon>Colletotrichum</taxon>
        <taxon>Colletotrichum gloeosporioides species complex</taxon>
    </lineage>
</organism>
<gene>
    <name evidence="2" type="ORF">CKAH01_12921</name>
</gene>
<sequence>MDDVHDDSIDDTQWGKIQERNRGMEGEAKWSEIYKIIFPLDVVPSPYIEENGDPKAPDLQAPEFFFGDFGTTHAATAPAMSTLFPLDDESSSYWVWDNNDPRADSWTYDQEAALIDVELSHIDEPVPSSEMSLRNTQAIISGTTAWTDSGYGSNSKLEPGFQLDGLNKMNAAEMHDLTDSATCFSETPSLLDPRLQEYTAAFSGDLADLIPRNADAEAVERLLASLPDLLKEFATNITFDGDTSHHENLMYFVYKPNKCV</sequence>
<keyword evidence="2" id="KW-0418">Kinase</keyword>
<evidence type="ECO:0000313" key="2">
    <source>
        <dbReference type="EMBL" id="KAK2775164.1"/>
    </source>
</evidence>
<keyword evidence="2" id="KW-0808">Transferase</keyword>
<dbReference type="EMBL" id="VYYT01000039">
    <property type="protein sequence ID" value="KAK2775164.1"/>
    <property type="molecule type" value="Genomic_DNA"/>
</dbReference>
<proteinExistence type="predicted"/>
<accession>A0AAD9YPL2</accession>
<feature type="region of interest" description="Disordered" evidence="1">
    <location>
        <begin position="1"/>
        <end position="20"/>
    </location>
</feature>
<comment type="caution">
    <text evidence="2">The sequence shown here is derived from an EMBL/GenBank/DDBJ whole genome shotgun (WGS) entry which is preliminary data.</text>
</comment>
<reference evidence="2" key="1">
    <citation type="submission" date="2023-02" db="EMBL/GenBank/DDBJ databases">
        <title>Colletotrichum kahawae CIFC_Que2 genome sequencing and assembly.</title>
        <authorList>
            <person name="Baroncelli R."/>
        </authorList>
    </citation>
    <scope>NUCLEOTIDE SEQUENCE</scope>
    <source>
        <strain evidence="2">CIFC_Que2</strain>
    </source>
</reference>
<protein>
    <submittedName>
        <fullName evidence="2">Protein kinase domain-containing protein</fullName>
    </submittedName>
</protein>